<organism evidence="2 3">
    <name type="scientific">Olpidium bornovanus</name>
    <dbReference type="NCBI Taxonomy" id="278681"/>
    <lineage>
        <taxon>Eukaryota</taxon>
        <taxon>Fungi</taxon>
        <taxon>Fungi incertae sedis</taxon>
        <taxon>Olpidiomycota</taxon>
        <taxon>Olpidiomycotina</taxon>
        <taxon>Olpidiomycetes</taxon>
        <taxon>Olpidiales</taxon>
        <taxon>Olpidiaceae</taxon>
        <taxon>Olpidium</taxon>
    </lineage>
</organism>
<gene>
    <name evidence="2" type="ORF">BJ554DRAFT_7115</name>
</gene>
<dbReference type="InterPro" id="IPR006680">
    <property type="entry name" value="Amidohydro-rel"/>
</dbReference>
<dbReference type="Proteomes" id="UP000673691">
    <property type="component" value="Unassembled WGS sequence"/>
</dbReference>
<evidence type="ECO:0000313" key="2">
    <source>
        <dbReference type="EMBL" id="KAG5460792.1"/>
    </source>
</evidence>
<reference evidence="2 3" key="1">
    <citation type="journal article" name="Sci. Rep.">
        <title>Genome-scale phylogenetic analyses confirm Olpidium as the closest living zoosporic fungus to the non-flagellated, terrestrial fungi.</title>
        <authorList>
            <person name="Chang Y."/>
            <person name="Rochon D."/>
            <person name="Sekimoto S."/>
            <person name="Wang Y."/>
            <person name="Chovatia M."/>
            <person name="Sandor L."/>
            <person name="Salamov A."/>
            <person name="Grigoriev I.V."/>
            <person name="Stajich J.E."/>
            <person name="Spatafora J.W."/>
        </authorList>
    </citation>
    <scope>NUCLEOTIDE SEQUENCE [LARGE SCALE GENOMIC DNA]</scope>
    <source>
        <strain evidence="2">S191</strain>
    </source>
</reference>
<proteinExistence type="predicted"/>
<comment type="caution">
    <text evidence="2">The sequence shown here is derived from an EMBL/GenBank/DDBJ whole genome shotgun (WGS) entry which is preliminary data.</text>
</comment>
<accession>A0A8H8DK60</accession>
<dbReference type="PANTHER" id="PTHR43668:SF2">
    <property type="entry name" value="ALLANTOINASE"/>
    <property type="match status" value="1"/>
</dbReference>
<dbReference type="GO" id="GO:0006145">
    <property type="term" value="P:purine nucleobase catabolic process"/>
    <property type="evidence" value="ECO:0007669"/>
    <property type="project" value="TreeGrafter"/>
</dbReference>
<sequence length="240" mass="26751">METRAISLIVRLAREFPDLRCHIVHLSAGAALDLVREAKRSGIRLTAETCFHYLAFDAEEIPDGATQFKCCPPIRSRANRDLLWGALEDGTIDYVVSDHSPCTADLKIFDQGDFTRAWGGIASVQFGLSVFWTEARKRGATCVTARDITRWLSENAARQVQLVCKKGRLEPGADADFVVWDPEASFTVSKSSIRFRNKITPYEGKQLYGVVHRTFVRGQVVFDADQKSEVEGAVLGQLLL</sequence>
<dbReference type="InterPro" id="IPR032466">
    <property type="entry name" value="Metal_Hydrolase"/>
</dbReference>
<dbReference type="GO" id="GO:0005737">
    <property type="term" value="C:cytoplasm"/>
    <property type="evidence" value="ECO:0007669"/>
    <property type="project" value="TreeGrafter"/>
</dbReference>
<dbReference type="InterPro" id="IPR011059">
    <property type="entry name" value="Metal-dep_hydrolase_composite"/>
</dbReference>
<dbReference type="GO" id="GO:0004038">
    <property type="term" value="F:allantoinase activity"/>
    <property type="evidence" value="ECO:0007669"/>
    <property type="project" value="TreeGrafter"/>
</dbReference>
<dbReference type="SUPFAM" id="SSF51338">
    <property type="entry name" value="Composite domain of metallo-dependent hydrolases"/>
    <property type="match status" value="1"/>
</dbReference>
<dbReference type="Gene3D" id="3.20.20.140">
    <property type="entry name" value="Metal-dependent hydrolases"/>
    <property type="match status" value="1"/>
</dbReference>
<keyword evidence="3" id="KW-1185">Reference proteome</keyword>
<dbReference type="SUPFAM" id="SSF51556">
    <property type="entry name" value="Metallo-dependent hydrolases"/>
    <property type="match status" value="1"/>
</dbReference>
<name>A0A8H8DK60_9FUNG</name>
<dbReference type="OrthoDB" id="1924787at2759"/>
<evidence type="ECO:0000259" key="1">
    <source>
        <dbReference type="Pfam" id="PF01979"/>
    </source>
</evidence>
<protein>
    <submittedName>
        <fullName evidence="2">Allantoinase</fullName>
    </submittedName>
</protein>
<dbReference type="Pfam" id="PF01979">
    <property type="entry name" value="Amidohydro_1"/>
    <property type="match status" value="1"/>
</dbReference>
<feature type="domain" description="Amidohydrolase-related" evidence="1">
    <location>
        <begin position="22"/>
        <end position="221"/>
    </location>
</feature>
<evidence type="ECO:0000313" key="3">
    <source>
        <dbReference type="Proteomes" id="UP000673691"/>
    </source>
</evidence>
<dbReference type="AlphaFoldDB" id="A0A8H8DK60"/>
<dbReference type="PANTHER" id="PTHR43668">
    <property type="entry name" value="ALLANTOINASE"/>
    <property type="match status" value="1"/>
</dbReference>
<dbReference type="InterPro" id="IPR050138">
    <property type="entry name" value="DHOase/Allantoinase_Hydrolase"/>
</dbReference>
<dbReference type="EMBL" id="JAEFCI010004703">
    <property type="protein sequence ID" value="KAG5460792.1"/>
    <property type="molecule type" value="Genomic_DNA"/>
</dbReference>